<dbReference type="AlphaFoldDB" id="A0AAD9PEE4"/>
<organism evidence="1 2">
    <name type="scientific">Ridgeia piscesae</name>
    <name type="common">Tubeworm</name>
    <dbReference type="NCBI Taxonomy" id="27915"/>
    <lineage>
        <taxon>Eukaryota</taxon>
        <taxon>Metazoa</taxon>
        <taxon>Spiralia</taxon>
        <taxon>Lophotrochozoa</taxon>
        <taxon>Annelida</taxon>
        <taxon>Polychaeta</taxon>
        <taxon>Sedentaria</taxon>
        <taxon>Canalipalpata</taxon>
        <taxon>Sabellida</taxon>
        <taxon>Siboglinidae</taxon>
        <taxon>Ridgeia</taxon>
    </lineage>
</organism>
<proteinExistence type="predicted"/>
<dbReference type="Proteomes" id="UP001209878">
    <property type="component" value="Unassembled WGS sequence"/>
</dbReference>
<gene>
    <name evidence="1" type="ORF">NP493_14g05011</name>
</gene>
<accession>A0AAD9PEE4</accession>
<evidence type="ECO:0000313" key="2">
    <source>
        <dbReference type="Proteomes" id="UP001209878"/>
    </source>
</evidence>
<sequence>MSTASNRNRRTSTMRCACEPSSGHLTYDRSTLMSTARFGTTSCFGSDMTSNKKTCSTSWLPTPCTTQRLATARA</sequence>
<keyword evidence="2" id="KW-1185">Reference proteome</keyword>
<name>A0AAD9PEE4_RIDPI</name>
<reference evidence="1" key="1">
    <citation type="journal article" date="2023" name="Mol. Biol. Evol.">
        <title>Third-Generation Sequencing Reveals the Adaptive Role of the Epigenome in Three Deep-Sea Polychaetes.</title>
        <authorList>
            <person name="Perez M."/>
            <person name="Aroh O."/>
            <person name="Sun Y."/>
            <person name="Lan Y."/>
            <person name="Juniper S.K."/>
            <person name="Young C.R."/>
            <person name="Angers B."/>
            <person name="Qian P.Y."/>
        </authorList>
    </citation>
    <scope>NUCLEOTIDE SEQUENCE</scope>
    <source>
        <strain evidence="1">R07B-5</strain>
    </source>
</reference>
<dbReference type="EMBL" id="JAODUO010000016">
    <property type="protein sequence ID" value="KAK2193174.1"/>
    <property type="molecule type" value="Genomic_DNA"/>
</dbReference>
<protein>
    <submittedName>
        <fullName evidence="1">Uncharacterized protein</fullName>
    </submittedName>
</protein>
<comment type="caution">
    <text evidence="1">The sequence shown here is derived from an EMBL/GenBank/DDBJ whole genome shotgun (WGS) entry which is preliminary data.</text>
</comment>
<evidence type="ECO:0000313" key="1">
    <source>
        <dbReference type="EMBL" id="KAK2193174.1"/>
    </source>
</evidence>